<reference evidence="2" key="1">
    <citation type="submission" date="2017-09" db="EMBL/GenBank/DDBJ databases">
        <title>Depth-based differentiation of microbial function through sediment-hosted aquifers and enrichment of novel symbionts in the deep terrestrial subsurface.</title>
        <authorList>
            <person name="Probst A.J."/>
            <person name="Ladd B."/>
            <person name="Jarett J.K."/>
            <person name="Geller-Mcgrath D.E."/>
            <person name="Sieber C.M.K."/>
            <person name="Emerson J.B."/>
            <person name="Anantharaman K."/>
            <person name="Thomas B.C."/>
            <person name="Malmstrom R."/>
            <person name="Stieglmeier M."/>
            <person name="Klingl A."/>
            <person name="Woyke T."/>
            <person name="Ryan C.M."/>
            <person name="Banfield J.F."/>
        </authorList>
    </citation>
    <scope>NUCLEOTIDE SEQUENCE [LARGE SCALE GENOMIC DNA]</scope>
</reference>
<dbReference type="AlphaFoldDB" id="A0A2M6YS51"/>
<accession>A0A2M6YS51</accession>
<dbReference type="InterPro" id="IPR007391">
    <property type="entry name" value="Vancomycin_resist_VanW"/>
</dbReference>
<evidence type="ECO:0000313" key="2">
    <source>
        <dbReference type="Proteomes" id="UP000229502"/>
    </source>
</evidence>
<dbReference type="Pfam" id="PF04294">
    <property type="entry name" value="VanW"/>
    <property type="match status" value="1"/>
</dbReference>
<evidence type="ECO:0000313" key="1">
    <source>
        <dbReference type="EMBL" id="PIU36309.1"/>
    </source>
</evidence>
<sequence length="213" mass="22862">MLDTLITSALTTSLLFVPVTGSEILAGQAPVAGQEGELVENPGILAVETLDLSNRYPVESISEGFKENILIALGFLNSSNLAGLILQPREVFAFHNKGILLEFKENKIITQESDFTTNTGYKVVAGLGGNGVCHLASLMNKAANKAGLTVTAPTSHSFAKIPGIEAEYGTSISTRNSPERQNLYIKNNFDFAVQFKFFLVGDNLSLTILPIVN</sequence>
<proteinExistence type="predicted"/>
<comment type="caution">
    <text evidence="1">The sequence shown here is derived from an EMBL/GenBank/DDBJ whole genome shotgun (WGS) entry which is preliminary data.</text>
</comment>
<gene>
    <name evidence="1" type="ORF">COT03_00230</name>
</gene>
<dbReference type="EMBL" id="PEWZ01000016">
    <property type="protein sequence ID" value="PIU36309.1"/>
    <property type="molecule type" value="Genomic_DNA"/>
</dbReference>
<dbReference type="Proteomes" id="UP000229502">
    <property type="component" value="Unassembled WGS sequence"/>
</dbReference>
<protein>
    <submittedName>
        <fullName evidence="1">Uncharacterized protein</fullName>
    </submittedName>
</protein>
<name>A0A2M6YS51_9BACT</name>
<organism evidence="1 2">
    <name type="scientific">Candidatus Shapirobacteria bacterium CG07_land_8_20_14_0_80_39_18</name>
    <dbReference type="NCBI Taxonomy" id="1974882"/>
    <lineage>
        <taxon>Bacteria</taxon>
        <taxon>Candidatus Shapironibacteriota</taxon>
    </lineage>
</organism>